<evidence type="ECO:0000256" key="1">
    <source>
        <dbReference type="ARBA" id="ARBA00000085"/>
    </source>
</evidence>
<dbReference type="NCBIfam" id="TIGR00229">
    <property type="entry name" value="sensory_box"/>
    <property type="match status" value="1"/>
</dbReference>
<dbReference type="InterPro" id="IPR000014">
    <property type="entry name" value="PAS"/>
</dbReference>
<dbReference type="KEGG" id="dalk:DSCA_34440"/>
<accession>A0A5K7YTB2</accession>
<evidence type="ECO:0000313" key="13">
    <source>
        <dbReference type="EMBL" id="BBO69514.1"/>
    </source>
</evidence>
<keyword evidence="14" id="KW-1185">Reference proteome</keyword>
<dbReference type="PROSITE" id="PS50112">
    <property type="entry name" value="PAS"/>
    <property type="match status" value="1"/>
</dbReference>
<keyword evidence="7" id="KW-0067">ATP-binding</keyword>
<keyword evidence="3" id="KW-0597">Phosphoprotein</keyword>
<dbReference type="EC" id="2.7.13.3" evidence="2"/>
<dbReference type="GO" id="GO:0000155">
    <property type="term" value="F:phosphorelay sensor kinase activity"/>
    <property type="evidence" value="ECO:0007669"/>
    <property type="project" value="InterPro"/>
</dbReference>
<dbReference type="SMART" id="SM00086">
    <property type="entry name" value="PAC"/>
    <property type="match status" value="1"/>
</dbReference>
<feature type="domain" description="PAS" evidence="11">
    <location>
        <begin position="227"/>
        <end position="269"/>
    </location>
</feature>
<keyword evidence="8" id="KW-0902">Two-component regulatory system</keyword>
<dbReference type="CDD" id="cd00130">
    <property type="entry name" value="PAS"/>
    <property type="match status" value="1"/>
</dbReference>
<dbReference type="InterPro" id="IPR035965">
    <property type="entry name" value="PAS-like_dom_sf"/>
</dbReference>
<dbReference type="EMBL" id="AP021874">
    <property type="protein sequence ID" value="BBO69514.1"/>
    <property type="molecule type" value="Genomic_DNA"/>
</dbReference>
<protein>
    <recommendedName>
        <fullName evidence="2">histidine kinase</fullName>
        <ecNumber evidence="2">2.7.13.3</ecNumber>
    </recommendedName>
</protein>
<organism evidence="13 14">
    <name type="scientific">Desulfosarcina alkanivorans</name>
    <dbReference type="NCBI Taxonomy" id="571177"/>
    <lineage>
        <taxon>Bacteria</taxon>
        <taxon>Pseudomonadati</taxon>
        <taxon>Thermodesulfobacteriota</taxon>
        <taxon>Desulfobacteria</taxon>
        <taxon>Desulfobacterales</taxon>
        <taxon>Desulfosarcinaceae</taxon>
        <taxon>Desulfosarcina</taxon>
    </lineage>
</organism>
<evidence type="ECO:0000256" key="3">
    <source>
        <dbReference type="ARBA" id="ARBA00022553"/>
    </source>
</evidence>
<dbReference type="InterPro" id="IPR003594">
    <property type="entry name" value="HATPase_dom"/>
</dbReference>
<dbReference type="SUPFAM" id="SSF55874">
    <property type="entry name" value="ATPase domain of HSP90 chaperone/DNA topoisomerase II/histidine kinase"/>
    <property type="match status" value="1"/>
</dbReference>
<dbReference type="PRINTS" id="PR00344">
    <property type="entry name" value="BCTRLSENSOR"/>
</dbReference>
<dbReference type="Gene3D" id="1.10.287.130">
    <property type="match status" value="1"/>
</dbReference>
<keyword evidence="6" id="KW-0418">Kinase</keyword>
<evidence type="ECO:0000256" key="8">
    <source>
        <dbReference type="ARBA" id="ARBA00023012"/>
    </source>
</evidence>
<dbReference type="OrthoDB" id="9773941at2"/>
<dbReference type="Pfam" id="PF02518">
    <property type="entry name" value="HATPase_c"/>
    <property type="match status" value="1"/>
</dbReference>
<feature type="transmembrane region" description="Helical" evidence="9">
    <location>
        <begin position="195"/>
        <end position="218"/>
    </location>
</feature>
<keyword evidence="9" id="KW-0472">Membrane</keyword>
<feature type="domain" description="PAC" evidence="12">
    <location>
        <begin position="296"/>
        <end position="348"/>
    </location>
</feature>
<dbReference type="InterPro" id="IPR000700">
    <property type="entry name" value="PAS-assoc_C"/>
</dbReference>
<evidence type="ECO:0000259" key="12">
    <source>
        <dbReference type="PROSITE" id="PS50113"/>
    </source>
</evidence>
<dbReference type="RefSeq" id="WP_155317543.1">
    <property type="nucleotide sequence ID" value="NZ_AP021874.1"/>
</dbReference>
<evidence type="ECO:0000256" key="2">
    <source>
        <dbReference type="ARBA" id="ARBA00012438"/>
    </source>
</evidence>
<reference evidence="13 14" key="1">
    <citation type="submission" date="2019-11" db="EMBL/GenBank/DDBJ databases">
        <title>Comparative genomics of hydrocarbon-degrading Desulfosarcina strains.</title>
        <authorList>
            <person name="Watanabe M."/>
            <person name="Kojima H."/>
            <person name="Fukui M."/>
        </authorList>
    </citation>
    <scope>NUCLEOTIDE SEQUENCE [LARGE SCALE GENOMIC DNA]</scope>
    <source>
        <strain evidence="13 14">PL12</strain>
    </source>
</reference>
<sequence>MTVVPRRQLYLTALSILFVVLLLLVLISVSTYRNLNRERNAAMETVHRQALTLINALEAGARAGMMMQMAGKDAIGNLVHETGRSSDINYLYLVNAAGEVMHHSIPSLEGTRALWRPEFQRATDVRTRVRRLADGAHIYEVAKPFMPMGIHLDPGMSASGATSAVHFHSGATVYLAMTMAAYEAARQSDLHHAMIMGGIVLALGGGVVYFFIVIRSYYLLSRTLQETRDYTRQVIASMAHGVLSIDKTGKAVSWNRQALSLLGITGTEIDHLDLQTVFDFQETGISRTIHQGVAVMNREIRHYRDNGEWLPLLLTVTPIQDEAGSRSGAVMVLRDMSEIKRLEAKVRRAEKLAAVGRLAAGVAHEIRNPLSSIRGFAYLLGRGHGKETPEREYADVMVREIDRINHVVTDLLNFSRPMALEPQATMLADLLTHVVSLVSADAKTNGIDIRLDCDTGIPCVFLDPNQVTQAVLNLMLNALHASQSGGAVAIRAAWRPKEGEVEIQVTDNGPGIAPEVQEKVFEPFYTTRERGTGLGLAIVRKIAENHDGSVSVESPPPGKGRGTRFRLLLRDMQAGGDPAMERLTSNIELPTSNVE</sequence>
<dbReference type="SUPFAM" id="SSF55785">
    <property type="entry name" value="PYP-like sensor domain (PAS domain)"/>
    <property type="match status" value="1"/>
</dbReference>
<dbReference type="InterPro" id="IPR036097">
    <property type="entry name" value="HisK_dim/P_sf"/>
</dbReference>
<dbReference type="CDD" id="cd00082">
    <property type="entry name" value="HisKA"/>
    <property type="match status" value="1"/>
</dbReference>
<evidence type="ECO:0000256" key="5">
    <source>
        <dbReference type="ARBA" id="ARBA00022741"/>
    </source>
</evidence>
<feature type="domain" description="Histidine kinase" evidence="10">
    <location>
        <begin position="361"/>
        <end position="573"/>
    </location>
</feature>
<evidence type="ECO:0000256" key="4">
    <source>
        <dbReference type="ARBA" id="ARBA00022679"/>
    </source>
</evidence>
<evidence type="ECO:0000313" key="14">
    <source>
        <dbReference type="Proteomes" id="UP000427906"/>
    </source>
</evidence>
<dbReference type="Gene3D" id="3.30.565.10">
    <property type="entry name" value="Histidine kinase-like ATPase, C-terminal domain"/>
    <property type="match status" value="1"/>
</dbReference>
<feature type="transmembrane region" description="Helical" evidence="9">
    <location>
        <begin position="12"/>
        <end position="32"/>
    </location>
</feature>
<dbReference type="Pfam" id="PF00512">
    <property type="entry name" value="HisKA"/>
    <property type="match status" value="1"/>
</dbReference>
<evidence type="ECO:0000256" key="7">
    <source>
        <dbReference type="ARBA" id="ARBA00022840"/>
    </source>
</evidence>
<comment type="catalytic activity">
    <reaction evidence="1">
        <text>ATP + protein L-histidine = ADP + protein N-phospho-L-histidine.</text>
        <dbReference type="EC" id="2.7.13.3"/>
    </reaction>
</comment>
<dbReference type="PANTHER" id="PTHR43065">
    <property type="entry name" value="SENSOR HISTIDINE KINASE"/>
    <property type="match status" value="1"/>
</dbReference>
<keyword evidence="9" id="KW-0812">Transmembrane</keyword>
<dbReference type="InterPro" id="IPR003661">
    <property type="entry name" value="HisK_dim/P_dom"/>
</dbReference>
<dbReference type="Gene3D" id="3.30.450.20">
    <property type="entry name" value="PAS domain"/>
    <property type="match status" value="1"/>
</dbReference>
<name>A0A5K7YTB2_9BACT</name>
<dbReference type="SMART" id="SM00387">
    <property type="entry name" value="HATPase_c"/>
    <property type="match status" value="1"/>
</dbReference>
<dbReference type="Pfam" id="PF13426">
    <property type="entry name" value="PAS_9"/>
    <property type="match status" value="1"/>
</dbReference>
<dbReference type="InterPro" id="IPR036890">
    <property type="entry name" value="HATPase_C_sf"/>
</dbReference>
<dbReference type="InterPro" id="IPR001610">
    <property type="entry name" value="PAC"/>
</dbReference>
<proteinExistence type="predicted"/>
<dbReference type="InterPro" id="IPR004358">
    <property type="entry name" value="Sig_transdc_His_kin-like_C"/>
</dbReference>
<dbReference type="PROSITE" id="PS50113">
    <property type="entry name" value="PAC"/>
    <property type="match status" value="1"/>
</dbReference>
<dbReference type="Proteomes" id="UP000427906">
    <property type="component" value="Chromosome"/>
</dbReference>
<dbReference type="PROSITE" id="PS50109">
    <property type="entry name" value="HIS_KIN"/>
    <property type="match status" value="1"/>
</dbReference>
<evidence type="ECO:0000259" key="11">
    <source>
        <dbReference type="PROSITE" id="PS50112"/>
    </source>
</evidence>
<keyword evidence="4" id="KW-0808">Transferase</keyword>
<keyword evidence="5" id="KW-0547">Nucleotide-binding</keyword>
<evidence type="ECO:0000259" key="10">
    <source>
        <dbReference type="PROSITE" id="PS50109"/>
    </source>
</evidence>
<dbReference type="PANTHER" id="PTHR43065:SF10">
    <property type="entry name" value="PEROXIDE STRESS-ACTIVATED HISTIDINE KINASE MAK3"/>
    <property type="match status" value="1"/>
</dbReference>
<dbReference type="AlphaFoldDB" id="A0A5K7YTB2"/>
<gene>
    <name evidence="13" type="ORF">DSCA_34440</name>
</gene>
<evidence type="ECO:0000256" key="9">
    <source>
        <dbReference type="SAM" id="Phobius"/>
    </source>
</evidence>
<dbReference type="SMART" id="SM00388">
    <property type="entry name" value="HisKA"/>
    <property type="match status" value="1"/>
</dbReference>
<dbReference type="SUPFAM" id="SSF47384">
    <property type="entry name" value="Homodimeric domain of signal transducing histidine kinase"/>
    <property type="match status" value="1"/>
</dbReference>
<keyword evidence="9" id="KW-1133">Transmembrane helix</keyword>
<dbReference type="GO" id="GO:0005524">
    <property type="term" value="F:ATP binding"/>
    <property type="evidence" value="ECO:0007669"/>
    <property type="project" value="UniProtKB-KW"/>
</dbReference>
<dbReference type="InterPro" id="IPR005467">
    <property type="entry name" value="His_kinase_dom"/>
</dbReference>
<evidence type="ECO:0000256" key="6">
    <source>
        <dbReference type="ARBA" id="ARBA00022777"/>
    </source>
</evidence>
<dbReference type="CDD" id="cd00075">
    <property type="entry name" value="HATPase"/>
    <property type="match status" value="1"/>
</dbReference>